<dbReference type="RefSeq" id="WP_146164492.1">
    <property type="nucleotide sequence ID" value="NZ_QAON01000036.1"/>
</dbReference>
<dbReference type="Proteomes" id="UP000244223">
    <property type="component" value="Unassembled WGS sequence"/>
</dbReference>
<gene>
    <name evidence="1" type="ORF">C8N29_1367</name>
</gene>
<protein>
    <submittedName>
        <fullName evidence="1">Uncharacterized protein</fullName>
    </submittedName>
</protein>
<evidence type="ECO:0000313" key="2">
    <source>
        <dbReference type="Proteomes" id="UP000244223"/>
    </source>
</evidence>
<keyword evidence="2" id="KW-1185">Reference proteome</keyword>
<organism evidence="1 2">
    <name type="scientific">Agitococcus lubricus</name>
    <dbReference type="NCBI Taxonomy" id="1077255"/>
    <lineage>
        <taxon>Bacteria</taxon>
        <taxon>Pseudomonadati</taxon>
        <taxon>Pseudomonadota</taxon>
        <taxon>Gammaproteobacteria</taxon>
        <taxon>Moraxellales</taxon>
        <taxon>Moraxellaceae</taxon>
        <taxon>Agitococcus</taxon>
    </lineage>
</organism>
<proteinExistence type="predicted"/>
<sequence>MGKGEYDLYKIIDLVRRRSGMFIGEPSTISMSIYLSGYQQAMRDIGAKDVTSPDFYEFHNWVQRKLGYPSSTAGWSNMILANILGLPPNHSWNISFKLDASEEQHDQALKRFFEFIDEYRGKGKTNNEQT</sequence>
<dbReference type="AlphaFoldDB" id="A0A2T5IS82"/>
<reference evidence="1 2" key="1">
    <citation type="submission" date="2018-04" db="EMBL/GenBank/DDBJ databases">
        <title>Genomic Encyclopedia of Archaeal and Bacterial Type Strains, Phase II (KMG-II): from individual species to whole genera.</title>
        <authorList>
            <person name="Goeker M."/>
        </authorList>
    </citation>
    <scope>NUCLEOTIDE SEQUENCE [LARGE SCALE GENOMIC DNA]</scope>
    <source>
        <strain evidence="1 2">DSM 5822</strain>
    </source>
</reference>
<evidence type="ECO:0000313" key="1">
    <source>
        <dbReference type="EMBL" id="PTQ86694.1"/>
    </source>
</evidence>
<dbReference type="EMBL" id="QAON01000036">
    <property type="protein sequence ID" value="PTQ86694.1"/>
    <property type="molecule type" value="Genomic_DNA"/>
</dbReference>
<name>A0A2T5IS82_9GAMM</name>
<dbReference type="OrthoDB" id="1374990at2"/>
<accession>A0A2T5IS82</accession>
<comment type="caution">
    <text evidence="1">The sequence shown here is derived from an EMBL/GenBank/DDBJ whole genome shotgun (WGS) entry which is preliminary data.</text>
</comment>